<dbReference type="InterPro" id="IPR001356">
    <property type="entry name" value="HD"/>
</dbReference>
<accession>A0ABQ9CJI7</accession>
<evidence type="ECO:0000313" key="12">
    <source>
        <dbReference type="Proteomes" id="UP001141253"/>
    </source>
</evidence>
<dbReference type="CDD" id="cd00086">
    <property type="entry name" value="homeodomain"/>
    <property type="match status" value="1"/>
</dbReference>
<dbReference type="Pfam" id="PF00046">
    <property type="entry name" value="Homeodomain"/>
    <property type="match status" value="1"/>
</dbReference>
<protein>
    <recommendedName>
        <fullName evidence="7">Homeobox-leucine zipper protein</fullName>
    </recommendedName>
    <alternativeName>
        <fullName evidence="7">HD-ZIP protein</fullName>
    </alternativeName>
    <alternativeName>
        <fullName evidence="7">Homeodomain transcription factor</fullName>
    </alternativeName>
</protein>
<dbReference type="InterPro" id="IPR009057">
    <property type="entry name" value="Homeodomain-like_sf"/>
</dbReference>
<keyword evidence="12" id="KW-1185">Reference proteome</keyword>
<feature type="domain" description="Homeobox" evidence="10">
    <location>
        <begin position="29"/>
        <end position="64"/>
    </location>
</feature>
<proteinExistence type="inferred from homology"/>
<gene>
    <name evidence="11" type="ORF">OIU77_019298</name>
</gene>
<evidence type="ECO:0000256" key="8">
    <source>
        <dbReference type="SAM" id="Coils"/>
    </source>
</evidence>
<dbReference type="PROSITE" id="PS50071">
    <property type="entry name" value="HOMEOBOX_2"/>
    <property type="match status" value="1"/>
</dbReference>
<comment type="function">
    <text evidence="7">Transcription factor.</text>
</comment>
<evidence type="ECO:0000256" key="6">
    <source>
        <dbReference type="RuleBase" id="RU000682"/>
    </source>
</evidence>
<reference evidence="11" key="2">
    <citation type="journal article" date="2023" name="Int. J. Mol. Sci.">
        <title>De Novo Assembly and Annotation of 11 Diverse Shrub Willow (Salix) Genomes Reveals Novel Gene Organization in Sex-Linked Regions.</title>
        <authorList>
            <person name="Hyden B."/>
            <person name="Feng K."/>
            <person name="Yates T.B."/>
            <person name="Jawdy S."/>
            <person name="Cereghino C."/>
            <person name="Smart L.B."/>
            <person name="Muchero W."/>
        </authorList>
    </citation>
    <scope>NUCLEOTIDE SEQUENCE</scope>
    <source>
        <tissue evidence="11">Shoot tip</tissue>
    </source>
</reference>
<feature type="region of interest" description="Disordered" evidence="9">
    <location>
        <begin position="19"/>
        <end position="48"/>
    </location>
</feature>
<evidence type="ECO:0000256" key="7">
    <source>
        <dbReference type="RuleBase" id="RU369038"/>
    </source>
</evidence>
<comment type="subcellular location">
    <subcellularLocation>
        <location evidence="1 5 6">Nucleus</location>
    </subcellularLocation>
</comment>
<feature type="coiled-coil region" evidence="8">
    <location>
        <begin position="56"/>
        <end position="118"/>
    </location>
</feature>
<organism evidence="11 12">
    <name type="scientific">Salix suchowensis</name>
    <dbReference type="NCBI Taxonomy" id="1278906"/>
    <lineage>
        <taxon>Eukaryota</taxon>
        <taxon>Viridiplantae</taxon>
        <taxon>Streptophyta</taxon>
        <taxon>Embryophyta</taxon>
        <taxon>Tracheophyta</taxon>
        <taxon>Spermatophyta</taxon>
        <taxon>Magnoliopsida</taxon>
        <taxon>eudicotyledons</taxon>
        <taxon>Gunneridae</taxon>
        <taxon>Pentapetalae</taxon>
        <taxon>rosids</taxon>
        <taxon>fabids</taxon>
        <taxon>Malpighiales</taxon>
        <taxon>Salicaceae</taxon>
        <taxon>Saliceae</taxon>
        <taxon>Salix</taxon>
    </lineage>
</organism>
<dbReference type="EMBL" id="JAPFFI010000003">
    <property type="protein sequence ID" value="KAJ6398473.1"/>
    <property type="molecule type" value="Genomic_DNA"/>
</dbReference>
<evidence type="ECO:0000256" key="1">
    <source>
        <dbReference type="ARBA" id="ARBA00004123"/>
    </source>
</evidence>
<dbReference type="SUPFAM" id="SSF46689">
    <property type="entry name" value="Homeodomain-like"/>
    <property type="match status" value="1"/>
</dbReference>
<evidence type="ECO:0000256" key="5">
    <source>
        <dbReference type="PROSITE-ProRule" id="PRU00108"/>
    </source>
</evidence>
<keyword evidence="5 6" id="KW-0238">DNA-binding</keyword>
<dbReference type="InterPro" id="IPR045224">
    <property type="entry name" value="HDZip_class_I_plant"/>
</dbReference>
<feature type="DNA-binding region" description="Homeobox" evidence="5">
    <location>
        <begin position="31"/>
        <end position="65"/>
    </location>
</feature>
<sequence length="164" mass="19093">MDHKVGDLISQLYPAVYTQMVPKQGESKPRRRRRKNTGDGSDSGLDPRQVAVWFQNRRARWKNKKLEEEYTKLKTAHESIVVEKCQLESEVLKLKEQLSRTEKEIQRLADHVDRVSTESPSSPLSMAMDPPFLGEFALEGYEDAFYMQPENSYIPGMEWINQFI</sequence>
<evidence type="ECO:0000256" key="9">
    <source>
        <dbReference type="SAM" id="MobiDB-lite"/>
    </source>
</evidence>
<evidence type="ECO:0000256" key="4">
    <source>
        <dbReference type="ARBA" id="ARBA00025748"/>
    </source>
</evidence>
<comment type="caution">
    <text evidence="11">The sequence shown here is derived from an EMBL/GenBank/DDBJ whole genome shotgun (WGS) entry which is preliminary data.</text>
</comment>
<keyword evidence="5 6" id="KW-0371">Homeobox</keyword>
<evidence type="ECO:0000256" key="3">
    <source>
        <dbReference type="ARBA" id="ARBA00023163"/>
    </source>
</evidence>
<reference evidence="11" key="1">
    <citation type="submission" date="2022-10" db="EMBL/GenBank/DDBJ databases">
        <authorList>
            <person name="Hyden B.L."/>
            <person name="Feng K."/>
            <person name="Yates T."/>
            <person name="Jawdy S."/>
            <person name="Smart L.B."/>
            <person name="Muchero W."/>
        </authorList>
    </citation>
    <scope>NUCLEOTIDE SEQUENCE</scope>
    <source>
        <tissue evidence="11">Shoot tip</tissue>
    </source>
</reference>
<keyword evidence="3 7" id="KW-0804">Transcription</keyword>
<dbReference type="PANTHER" id="PTHR24326:SF527">
    <property type="entry name" value="HOMEOBOX-LEUCINE ZIPPER PROTEIN ATHB-40"/>
    <property type="match status" value="1"/>
</dbReference>
<evidence type="ECO:0000256" key="2">
    <source>
        <dbReference type="ARBA" id="ARBA00023015"/>
    </source>
</evidence>
<dbReference type="Proteomes" id="UP001141253">
    <property type="component" value="Chromosome 5"/>
</dbReference>
<comment type="similarity">
    <text evidence="4 7">Belongs to the HD-ZIP homeobox family. Class I subfamily.</text>
</comment>
<name>A0ABQ9CJI7_9ROSI</name>
<keyword evidence="2 7" id="KW-0805">Transcription regulation</keyword>
<evidence type="ECO:0000259" key="10">
    <source>
        <dbReference type="PROSITE" id="PS50071"/>
    </source>
</evidence>
<evidence type="ECO:0000313" key="11">
    <source>
        <dbReference type="EMBL" id="KAJ6398473.1"/>
    </source>
</evidence>
<keyword evidence="8" id="KW-0175">Coiled coil</keyword>
<dbReference type="PANTHER" id="PTHR24326">
    <property type="entry name" value="HOMEOBOX-LEUCINE ZIPPER PROTEIN"/>
    <property type="match status" value="1"/>
</dbReference>
<dbReference type="Gene3D" id="1.10.10.60">
    <property type="entry name" value="Homeodomain-like"/>
    <property type="match status" value="1"/>
</dbReference>
<keyword evidence="5 6" id="KW-0539">Nucleus</keyword>